<dbReference type="OrthoDB" id="2117459at2759"/>
<feature type="domain" description="PX" evidence="1">
    <location>
        <begin position="132"/>
        <end position="253"/>
    </location>
</feature>
<dbReference type="Proteomes" id="UP000253551">
    <property type="component" value="Unassembled WGS sequence"/>
</dbReference>
<name>A0A367KKN3_RHIST</name>
<evidence type="ECO:0000259" key="1">
    <source>
        <dbReference type="PROSITE" id="PS50195"/>
    </source>
</evidence>
<dbReference type="EMBL" id="PJQM01001258">
    <property type="protein sequence ID" value="RCI02793.1"/>
    <property type="molecule type" value="Genomic_DNA"/>
</dbReference>
<dbReference type="Pfam" id="PF12828">
    <property type="entry name" value="PXB"/>
    <property type="match status" value="1"/>
</dbReference>
<reference evidence="2 3" key="1">
    <citation type="journal article" date="2018" name="G3 (Bethesda)">
        <title>Phylogenetic and Phylogenomic Definition of Rhizopus Species.</title>
        <authorList>
            <person name="Gryganskyi A.P."/>
            <person name="Golan J."/>
            <person name="Dolatabadi S."/>
            <person name="Mondo S."/>
            <person name="Robb S."/>
            <person name="Idnurm A."/>
            <person name="Muszewska A."/>
            <person name="Steczkiewicz K."/>
            <person name="Masonjones S."/>
            <person name="Liao H.L."/>
            <person name="Gajdeczka M.T."/>
            <person name="Anike F."/>
            <person name="Vuek A."/>
            <person name="Anishchenko I.M."/>
            <person name="Voigt K."/>
            <person name="de Hoog G.S."/>
            <person name="Smith M.E."/>
            <person name="Heitman J."/>
            <person name="Vilgalys R."/>
            <person name="Stajich J.E."/>
        </authorList>
    </citation>
    <scope>NUCLEOTIDE SEQUENCE [LARGE SCALE GENOMIC DNA]</scope>
    <source>
        <strain evidence="2 3">LSU 92-RS-03</strain>
    </source>
</reference>
<evidence type="ECO:0000313" key="3">
    <source>
        <dbReference type="Proteomes" id="UP000253551"/>
    </source>
</evidence>
<dbReference type="GO" id="GO:0035091">
    <property type="term" value="F:phosphatidylinositol binding"/>
    <property type="evidence" value="ECO:0007669"/>
    <property type="project" value="InterPro"/>
</dbReference>
<dbReference type="Gene3D" id="3.30.1520.10">
    <property type="entry name" value="Phox-like domain"/>
    <property type="match status" value="1"/>
</dbReference>
<sequence>MNLSPQQLHYFKRELVSVSLSKELEEFKQAPLAHLIQEDSPFPFLHFFFVRLVSPFPLLKKTDNSFWTQVETFWKAYQALTKDNYSPHQQNAPLLAYKLNHLLVIFLTNMIKTTQGEEESIDIRQDLLDDLDLAELESEENYMAWIGIEAPEIKLIGVRKRSHDEFLIKVDEVVVARRYGQFRQLQKDLLLLDQDVPELPNKARDPSYGSTKDCLYREKDRISLRLFLHQIANSELAQTKVFERFLTEDPIVLTMEEEVEIEERESMDRKRAQEEKKFRLQVDKKMVELDGLLSMMKTKVMQPKGLLEVFDVIKHTKDIGQLPDELKKAIEWGRIK</sequence>
<dbReference type="InterPro" id="IPR001683">
    <property type="entry name" value="PX_dom"/>
</dbReference>
<evidence type="ECO:0000313" key="2">
    <source>
        <dbReference type="EMBL" id="RCI02793.1"/>
    </source>
</evidence>
<organism evidence="2 3">
    <name type="scientific">Rhizopus stolonifer</name>
    <name type="common">Rhizopus nigricans</name>
    <dbReference type="NCBI Taxonomy" id="4846"/>
    <lineage>
        <taxon>Eukaryota</taxon>
        <taxon>Fungi</taxon>
        <taxon>Fungi incertae sedis</taxon>
        <taxon>Mucoromycota</taxon>
        <taxon>Mucoromycotina</taxon>
        <taxon>Mucoromycetes</taxon>
        <taxon>Mucorales</taxon>
        <taxon>Mucorineae</taxon>
        <taxon>Rhizopodaceae</taxon>
        <taxon>Rhizopus</taxon>
    </lineage>
</organism>
<dbReference type="PANTHER" id="PTHR47185">
    <property type="entry name" value="PX DOMAIN-CONTAINING PROTEIN YPR097W"/>
    <property type="match status" value="1"/>
</dbReference>
<dbReference type="Pfam" id="PF00787">
    <property type="entry name" value="PX"/>
    <property type="match status" value="1"/>
</dbReference>
<dbReference type="InterPro" id="IPR036871">
    <property type="entry name" value="PX_dom_sf"/>
</dbReference>
<proteinExistence type="predicted"/>
<dbReference type="STRING" id="4846.A0A367KKN3"/>
<keyword evidence="3" id="KW-1185">Reference proteome</keyword>
<gene>
    <name evidence="2" type="ORF">CU098_012319</name>
</gene>
<dbReference type="PANTHER" id="PTHR47185:SF1">
    <property type="entry name" value="PX DOMAIN-CONTAINING PROTEIN YPR097W"/>
    <property type="match status" value="1"/>
</dbReference>
<dbReference type="PROSITE" id="PS50195">
    <property type="entry name" value="PX"/>
    <property type="match status" value="1"/>
</dbReference>
<dbReference type="AlphaFoldDB" id="A0A367KKN3"/>
<accession>A0A367KKN3</accession>
<comment type="caution">
    <text evidence="2">The sequence shown here is derived from an EMBL/GenBank/DDBJ whole genome shotgun (WGS) entry which is preliminary data.</text>
</comment>
<dbReference type="InterPro" id="IPR047168">
    <property type="entry name" value="LEC1-like"/>
</dbReference>
<dbReference type="InterPro" id="IPR024555">
    <property type="entry name" value="PX-associated"/>
</dbReference>
<protein>
    <recommendedName>
        <fullName evidence="1">PX domain-containing protein</fullName>
    </recommendedName>
</protein>
<dbReference type="SUPFAM" id="SSF64268">
    <property type="entry name" value="PX domain"/>
    <property type="match status" value="1"/>
</dbReference>